<dbReference type="InterPro" id="IPR029063">
    <property type="entry name" value="SAM-dependent_MTases_sf"/>
</dbReference>
<dbReference type="GO" id="GO:0005739">
    <property type="term" value="C:mitochondrion"/>
    <property type="evidence" value="ECO:0007669"/>
    <property type="project" value="TreeGrafter"/>
</dbReference>
<dbReference type="InterPro" id="IPR015507">
    <property type="entry name" value="rRNA-MeTfrase_E"/>
</dbReference>
<evidence type="ECO:0000259" key="7">
    <source>
        <dbReference type="Pfam" id="PF01728"/>
    </source>
</evidence>
<dbReference type="PIRSF" id="PIRSF005461">
    <property type="entry name" value="23S_rRNA_mtase"/>
    <property type="match status" value="1"/>
</dbReference>
<organism evidence="8 9">
    <name type="scientific">Nezara viridula</name>
    <name type="common">Southern green stink bug</name>
    <name type="synonym">Cimex viridulus</name>
    <dbReference type="NCBI Taxonomy" id="85310"/>
    <lineage>
        <taxon>Eukaryota</taxon>
        <taxon>Metazoa</taxon>
        <taxon>Ecdysozoa</taxon>
        <taxon>Arthropoda</taxon>
        <taxon>Hexapoda</taxon>
        <taxon>Insecta</taxon>
        <taxon>Pterygota</taxon>
        <taxon>Neoptera</taxon>
        <taxon>Paraneoptera</taxon>
        <taxon>Hemiptera</taxon>
        <taxon>Heteroptera</taxon>
        <taxon>Panheteroptera</taxon>
        <taxon>Pentatomomorpha</taxon>
        <taxon>Pentatomoidea</taxon>
        <taxon>Pentatomidae</taxon>
        <taxon>Pentatominae</taxon>
        <taxon>Nezara</taxon>
    </lineage>
</organism>
<dbReference type="SUPFAM" id="SSF53335">
    <property type="entry name" value="S-adenosyl-L-methionine-dependent methyltransferases"/>
    <property type="match status" value="1"/>
</dbReference>
<dbReference type="InterPro" id="IPR002877">
    <property type="entry name" value="RNA_MeTrfase_FtsJ_dom"/>
</dbReference>
<keyword evidence="5" id="KW-0949">S-adenosyl-L-methionine</keyword>
<evidence type="ECO:0000256" key="5">
    <source>
        <dbReference type="ARBA" id="ARBA00022691"/>
    </source>
</evidence>
<evidence type="ECO:0000256" key="6">
    <source>
        <dbReference type="ARBA" id="ARBA00041184"/>
    </source>
</evidence>
<evidence type="ECO:0000256" key="1">
    <source>
        <dbReference type="ARBA" id="ARBA00009258"/>
    </source>
</evidence>
<dbReference type="Pfam" id="PF01728">
    <property type="entry name" value="FtsJ"/>
    <property type="match status" value="1"/>
</dbReference>
<protein>
    <recommendedName>
        <fullName evidence="6">rRNA methyltransferase 2, mitochondrial</fullName>
    </recommendedName>
</protein>
<dbReference type="PANTHER" id="PTHR10920:SF18">
    <property type="entry name" value="RRNA METHYLTRANSFERASE 2, MITOCHONDRIAL"/>
    <property type="match status" value="1"/>
</dbReference>
<dbReference type="AlphaFoldDB" id="A0A9P0E045"/>
<reference evidence="8" key="1">
    <citation type="submission" date="2022-01" db="EMBL/GenBank/DDBJ databases">
        <authorList>
            <person name="King R."/>
        </authorList>
    </citation>
    <scope>NUCLEOTIDE SEQUENCE</scope>
</reference>
<accession>A0A9P0E045</accession>
<dbReference type="Proteomes" id="UP001152798">
    <property type="component" value="Chromosome 1"/>
</dbReference>
<keyword evidence="9" id="KW-1185">Reference proteome</keyword>
<keyword evidence="2" id="KW-0698">rRNA processing</keyword>
<comment type="similarity">
    <text evidence="1">Belongs to the class I-like SAM-binding methyltransferase superfamily. RNA methyltransferase RlmE family.</text>
</comment>
<dbReference type="OrthoDB" id="20105at2759"/>
<dbReference type="EMBL" id="OV725077">
    <property type="protein sequence ID" value="CAH1389962.1"/>
    <property type="molecule type" value="Genomic_DNA"/>
</dbReference>
<keyword evidence="4" id="KW-0808">Transferase</keyword>
<evidence type="ECO:0000313" key="9">
    <source>
        <dbReference type="Proteomes" id="UP001152798"/>
    </source>
</evidence>
<dbReference type="InterPro" id="IPR050082">
    <property type="entry name" value="RNA_methyltr_RlmE"/>
</dbReference>
<feature type="domain" description="Ribosomal RNA methyltransferase FtsJ" evidence="7">
    <location>
        <begin position="51"/>
        <end position="175"/>
    </location>
</feature>
<gene>
    <name evidence="8" type="ORF">NEZAVI_LOCUS1244</name>
</gene>
<evidence type="ECO:0000256" key="3">
    <source>
        <dbReference type="ARBA" id="ARBA00022603"/>
    </source>
</evidence>
<keyword evidence="3" id="KW-0489">Methyltransferase</keyword>
<evidence type="ECO:0000313" key="8">
    <source>
        <dbReference type="EMBL" id="CAH1389962.1"/>
    </source>
</evidence>
<evidence type="ECO:0000256" key="4">
    <source>
        <dbReference type="ARBA" id="ARBA00022679"/>
    </source>
</evidence>
<dbReference type="GO" id="GO:0008650">
    <property type="term" value="F:rRNA (uridine-2'-O-)-methyltransferase activity"/>
    <property type="evidence" value="ECO:0007669"/>
    <property type="project" value="TreeGrafter"/>
</dbReference>
<proteinExistence type="inferred from homology"/>
<dbReference type="Gene3D" id="3.40.50.150">
    <property type="entry name" value="Vaccinia Virus protein VP39"/>
    <property type="match status" value="1"/>
</dbReference>
<sequence>MFKLPVRSFYNSTKLHKKIPINLKGKSKSSQEWLIRQLKDPYVENARIKNYRSRSAFKLLEIDAKHKILCPGQCVIDCGAAPGGWTQVAVEKTNAALADKHAEQGFVVGIDRLQIFPIEGAVLLSGCDFREKSSHEKLHDALQGRKVDVVLSDMAPNATGIKTMDHDAIVSLAYEFIRLEFF</sequence>
<evidence type="ECO:0000256" key="2">
    <source>
        <dbReference type="ARBA" id="ARBA00022552"/>
    </source>
</evidence>
<dbReference type="PANTHER" id="PTHR10920">
    <property type="entry name" value="RIBOSOMAL RNA METHYLTRANSFERASE"/>
    <property type="match status" value="1"/>
</dbReference>
<name>A0A9P0E045_NEZVI</name>